<dbReference type="Ensembl" id="ENSOKIT00005090889.1">
    <property type="protein sequence ID" value="ENSOKIP00005085054.1"/>
    <property type="gene ID" value="ENSOKIG00005036940.1"/>
</dbReference>
<feature type="compositionally biased region" description="Basic and acidic residues" evidence="7">
    <location>
        <begin position="79"/>
        <end position="96"/>
    </location>
</feature>
<name>A0A8C7JFI4_ONCKI</name>
<gene>
    <name evidence="8" type="primary">TRMT6</name>
    <name evidence="8" type="synonym">trmt6</name>
</gene>
<evidence type="ECO:0000256" key="5">
    <source>
        <dbReference type="ARBA" id="ARBA00023242"/>
    </source>
</evidence>
<evidence type="ECO:0000313" key="8">
    <source>
        <dbReference type="Ensembl" id="ENSOKIP00005085054.1"/>
    </source>
</evidence>
<reference evidence="8" key="1">
    <citation type="submission" date="2025-08" db="UniProtKB">
        <authorList>
            <consortium name="Ensembl"/>
        </authorList>
    </citation>
    <scope>IDENTIFICATION</scope>
</reference>
<evidence type="ECO:0000256" key="2">
    <source>
        <dbReference type="ARBA" id="ARBA00008320"/>
    </source>
</evidence>
<evidence type="ECO:0000256" key="3">
    <source>
        <dbReference type="ARBA" id="ARBA00021704"/>
    </source>
</evidence>
<sequence length="393" mass="43713">MADNGDNDSQHRVNEGDYVVLKRGDIYKAVQIQKKKKTVFEKQWFFLDNAVGELYGTTFEVVTGGILQPRKPKCVESSADAKEAGMDNRNILDDGKSQKLTRDDIETLKEQGLKGQEIVQQLIENSTTFRDKTEFAQEKYIKKKKKKYENSVMVLRPSCRVLAMMYHGREPGKICHLRYDTLAQMLTLGNIHAGSKVLVFETCAGLVLGAVMERMGGYGSVVQMYPGGGPVRAGMESFGFPSRFHDTLHEFPICHVNALLAGALDTEAKDIDAGVRLLVIASRFHPCPVLLGLIKFLAPSRPFVVYSQYKEPLIECYTKLREQGGAVSLRLTDSWIRHYQVLPNRTHPVLLMSGGGGYLLSGTTVAADTPKMGPTRGEEPPPKRLKLTETTEG</sequence>
<feature type="compositionally biased region" description="Basic and acidic residues" evidence="7">
    <location>
        <begin position="376"/>
        <end position="393"/>
    </location>
</feature>
<feature type="region of interest" description="Disordered" evidence="7">
    <location>
        <begin position="77"/>
        <end position="96"/>
    </location>
</feature>
<dbReference type="InterPro" id="IPR017423">
    <property type="entry name" value="TRM6"/>
</dbReference>
<dbReference type="PANTHER" id="PTHR12945:SF0">
    <property type="entry name" value="TRNA (ADENINE(58)-N(1))-METHYLTRANSFERASE NON-CATALYTIC SUBUNIT TRM6"/>
    <property type="match status" value="1"/>
</dbReference>
<keyword evidence="5" id="KW-0539">Nucleus</keyword>
<evidence type="ECO:0000256" key="1">
    <source>
        <dbReference type="ARBA" id="ARBA00004123"/>
    </source>
</evidence>
<comment type="subcellular location">
    <subcellularLocation>
        <location evidence="1">Nucleus</location>
    </subcellularLocation>
</comment>
<evidence type="ECO:0000256" key="6">
    <source>
        <dbReference type="ARBA" id="ARBA00032319"/>
    </source>
</evidence>
<keyword evidence="4" id="KW-0819">tRNA processing</keyword>
<evidence type="ECO:0000256" key="7">
    <source>
        <dbReference type="SAM" id="MobiDB-lite"/>
    </source>
</evidence>
<dbReference type="Pfam" id="PF04189">
    <property type="entry name" value="Gcd10p"/>
    <property type="match status" value="1"/>
</dbReference>
<dbReference type="GeneTree" id="ENSGT00390000008327"/>
<dbReference type="AlphaFoldDB" id="A0A8C7JFI4"/>
<dbReference type="PANTHER" id="PTHR12945">
    <property type="entry name" value="TRANSLATION INITIATION FACTOR EIF3-RELATED"/>
    <property type="match status" value="1"/>
</dbReference>
<protein>
    <recommendedName>
        <fullName evidence="3">tRNA (adenine(58)-N(1))-methyltransferase non-catalytic subunit TRM6</fullName>
    </recommendedName>
    <alternativeName>
        <fullName evidence="6">tRNA(m1A58)-methyltransferase subunit TRM6</fullName>
    </alternativeName>
</protein>
<comment type="similarity">
    <text evidence="2">Belongs to the TRM6/GCD10 family.</text>
</comment>
<reference evidence="8" key="2">
    <citation type="submission" date="2025-09" db="UniProtKB">
        <authorList>
            <consortium name="Ensembl"/>
        </authorList>
    </citation>
    <scope>IDENTIFICATION</scope>
</reference>
<proteinExistence type="inferred from homology"/>
<keyword evidence="9" id="KW-1185">Reference proteome</keyword>
<evidence type="ECO:0000313" key="9">
    <source>
        <dbReference type="Proteomes" id="UP000694557"/>
    </source>
</evidence>
<organism evidence="8 9">
    <name type="scientific">Oncorhynchus kisutch</name>
    <name type="common">Coho salmon</name>
    <name type="synonym">Salmo kisutch</name>
    <dbReference type="NCBI Taxonomy" id="8019"/>
    <lineage>
        <taxon>Eukaryota</taxon>
        <taxon>Metazoa</taxon>
        <taxon>Chordata</taxon>
        <taxon>Craniata</taxon>
        <taxon>Vertebrata</taxon>
        <taxon>Euteleostomi</taxon>
        <taxon>Actinopterygii</taxon>
        <taxon>Neopterygii</taxon>
        <taxon>Teleostei</taxon>
        <taxon>Protacanthopterygii</taxon>
        <taxon>Salmoniformes</taxon>
        <taxon>Salmonidae</taxon>
        <taxon>Salmoninae</taxon>
        <taxon>Oncorhynchus</taxon>
    </lineage>
</organism>
<evidence type="ECO:0000256" key="4">
    <source>
        <dbReference type="ARBA" id="ARBA00022694"/>
    </source>
</evidence>
<feature type="region of interest" description="Disordered" evidence="7">
    <location>
        <begin position="367"/>
        <end position="393"/>
    </location>
</feature>
<dbReference type="GO" id="GO:0031515">
    <property type="term" value="C:tRNA (m1A) methyltransferase complex"/>
    <property type="evidence" value="ECO:0007669"/>
    <property type="project" value="InterPro"/>
</dbReference>
<dbReference type="GO" id="GO:0005634">
    <property type="term" value="C:nucleus"/>
    <property type="evidence" value="ECO:0007669"/>
    <property type="project" value="UniProtKB-SubCell"/>
</dbReference>
<accession>A0A8C7JFI4</accession>
<dbReference type="GO" id="GO:0030488">
    <property type="term" value="P:tRNA methylation"/>
    <property type="evidence" value="ECO:0007669"/>
    <property type="project" value="InterPro"/>
</dbReference>
<dbReference type="Proteomes" id="UP000694557">
    <property type="component" value="Unassembled WGS sequence"/>
</dbReference>